<proteinExistence type="inferred from homology"/>
<evidence type="ECO:0000313" key="8">
    <source>
        <dbReference type="Proteomes" id="UP001293791"/>
    </source>
</evidence>
<dbReference type="InterPro" id="IPR013325">
    <property type="entry name" value="RNA_pol_sigma_r2"/>
</dbReference>
<evidence type="ECO:0000256" key="3">
    <source>
        <dbReference type="ARBA" id="ARBA00023082"/>
    </source>
</evidence>
<dbReference type="EMBL" id="JARGYT010000030">
    <property type="protein sequence ID" value="MDZ5762248.1"/>
    <property type="molecule type" value="Genomic_DNA"/>
</dbReference>
<dbReference type="SUPFAM" id="SSF88946">
    <property type="entry name" value="Sigma2 domain of RNA polymerase sigma factors"/>
    <property type="match status" value="1"/>
</dbReference>
<dbReference type="InterPro" id="IPR000943">
    <property type="entry name" value="RNA_pol_sigma70"/>
</dbReference>
<dbReference type="RefSeq" id="WP_322497725.1">
    <property type="nucleotide sequence ID" value="NZ_JARGYT010000030.1"/>
</dbReference>
<keyword evidence="3" id="KW-0731">Sigma factor</keyword>
<dbReference type="PANTHER" id="PTHR30376:SF3">
    <property type="entry name" value="RNA POLYMERASE SIGMA FACTOR RPOH"/>
    <property type="match status" value="1"/>
</dbReference>
<dbReference type="InterPro" id="IPR036388">
    <property type="entry name" value="WH-like_DNA-bd_sf"/>
</dbReference>
<dbReference type="PROSITE" id="PS00716">
    <property type="entry name" value="SIGMA70_2"/>
    <property type="match status" value="1"/>
</dbReference>
<evidence type="ECO:0000259" key="6">
    <source>
        <dbReference type="PROSITE" id="PS00716"/>
    </source>
</evidence>
<protein>
    <submittedName>
        <fullName evidence="7">RNA polymerase sigma factor RpoH</fullName>
    </submittedName>
</protein>
<dbReference type="Pfam" id="PF04542">
    <property type="entry name" value="Sigma70_r2"/>
    <property type="match status" value="1"/>
</dbReference>
<keyword evidence="8" id="KW-1185">Reference proteome</keyword>
<keyword evidence="4" id="KW-0238">DNA-binding</keyword>
<dbReference type="SUPFAM" id="SSF88659">
    <property type="entry name" value="Sigma3 and sigma4 domains of RNA polymerase sigma factors"/>
    <property type="match status" value="1"/>
</dbReference>
<sequence length="262" mass="29392">MSLVPAYTSDLSAYIAKVSEFPLLSKEEEDVLAKKFKSDGDVKAAHMLVTSHLRLVVKIALTFRSYNVSMQDAISEGNIGLMRAVRGFDYSLGNRLSTYAMWWIKAAIQSYILRCWSALKVGSSTLQKRLFFSLGKIEDMEKRAKGVSVKDMELAGPNTVSYMGDLIGDDQLTVGDTISDDTDCENFVLDKIDNFKNKKKLEGALVTLSTRERDILVNRYSETPMTLGELGEKYSISKERVRQIESRAITTIRDEILKGKVC</sequence>
<dbReference type="Gene3D" id="1.10.10.10">
    <property type="entry name" value="Winged helix-like DNA-binding domain superfamily/Winged helix DNA-binding domain"/>
    <property type="match status" value="1"/>
</dbReference>
<dbReference type="InterPro" id="IPR007630">
    <property type="entry name" value="RNA_pol_sigma70_r4"/>
</dbReference>
<evidence type="ECO:0000256" key="4">
    <source>
        <dbReference type="ARBA" id="ARBA00023125"/>
    </source>
</evidence>
<reference evidence="7 8" key="1">
    <citation type="submission" date="2023-02" db="EMBL/GenBank/DDBJ databases">
        <title>Host association and intracellularity evolved multiple times independently in the Rickettsiales.</title>
        <authorList>
            <person name="Castelli M."/>
            <person name="Nardi T."/>
            <person name="Gammuto L."/>
            <person name="Bellinzona G."/>
            <person name="Sabaneyeva E."/>
            <person name="Potekhin A."/>
            <person name="Serra V."/>
            <person name="Petroni G."/>
            <person name="Sassera D."/>
        </authorList>
    </citation>
    <scope>NUCLEOTIDE SEQUENCE [LARGE SCALE GENOMIC DNA]</scope>
    <source>
        <strain evidence="7 8">BOD18</strain>
    </source>
</reference>
<dbReference type="NCBIfam" id="TIGR02937">
    <property type="entry name" value="sigma70-ECF"/>
    <property type="match status" value="1"/>
</dbReference>
<evidence type="ECO:0000313" key="7">
    <source>
        <dbReference type="EMBL" id="MDZ5762248.1"/>
    </source>
</evidence>
<organism evidence="7 8">
    <name type="scientific">Candidatus Cyrtobacter comes</name>
    <dbReference type="NCBI Taxonomy" id="675776"/>
    <lineage>
        <taxon>Bacteria</taxon>
        <taxon>Pseudomonadati</taxon>
        <taxon>Pseudomonadota</taxon>
        <taxon>Alphaproteobacteria</taxon>
        <taxon>Rickettsiales</taxon>
        <taxon>Candidatus Midichloriaceae</taxon>
        <taxon>Candidatus Cyrtobacter</taxon>
    </lineage>
</organism>
<name>A0ABU5L7Y9_9RICK</name>
<dbReference type="PANTHER" id="PTHR30376">
    <property type="entry name" value="SIGMA FACTOR RPOH HEAT SHOCK RELATED"/>
    <property type="match status" value="1"/>
</dbReference>
<dbReference type="InterPro" id="IPR013324">
    <property type="entry name" value="RNA_pol_sigma_r3/r4-like"/>
</dbReference>
<feature type="domain" description="RNA polymerase sigma-70" evidence="6">
    <location>
        <begin position="226"/>
        <end position="252"/>
    </location>
</feature>
<accession>A0ABU5L7Y9</accession>
<keyword evidence="5" id="KW-0804">Transcription</keyword>
<evidence type="ECO:0000256" key="1">
    <source>
        <dbReference type="ARBA" id="ARBA00007788"/>
    </source>
</evidence>
<keyword evidence="2" id="KW-0805">Transcription regulation</keyword>
<dbReference type="PRINTS" id="PR00046">
    <property type="entry name" value="SIGMA70FCT"/>
</dbReference>
<comment type="similarity">
    <text evidence="1">Belongs to the sigma-70 factor family.</text>
</comment>
<dbReference type="Gene3D" id="1.20.120.1810">
    <property type="match status" value="1"/>
</dbReference>
<comment type="caution">
    <text evidence="7">The sequence shown here is derived from an EMBL/GenBank/DDBJ whole genome shotgun (WGS) entry which is preliminary data.</text>
</comment>
<dbReference type="InterPro" id="IPR014284">
    <property type="entry name" value="RNA_pol_sigma-70_dom"/>
</dbReference>
<evidence type="ECO:0000256" key="5">
    <source>
        <dbReference type="ARBA" id="ARBA00023163"/>
    </source>
</evidence>
<gene>
    <name evidence="7" type="ORF">Cyrtocomes_00624</name>
</gene>
<dbReference type="InterPro" id="IPR007627">
    <property type="entry name" value="RNA_pol_sigma70_r2"/>
</dbReference>
<dbReference type="Proteomes" id="UP001293791">
    <property type="component" value="Unassembled WGS sequence"/>
</dbReference>
<dbReference type="Pfam" id="PF04545">
    <property type="entry name" value="Sigma70_r4"/>
    <property type="match status" value="1"/>
</dbReference>
<evidence type="ECO:0000256" key="2">
    <source>
        <dbReference type="ARBA" id="ARBA00023015"/>
    </source>
</evidence>
<dbReference type="InterPro" id="IPR050813">
    <property type="entry name" value="Sigma-70_Factor"/>
</dbReference>
<dbReference type="CDD" id="cd06171">
    <property type="entry name" value="Sigma70_r4"/>
    <property type="match status" value="1"/>
</dbReference>